<feature type="compositionally biased region" description="Basic residues" evidence="1">
    <location>
        <begin position="182"/>
        <end position="191"/>
    </location>
</feature>
<evidence type="ECO:0000313" key="4">
    <source>
        <dbReference type="RefSeq" id="XP_019091223.1"/>
    </source>
</evidence>
<proteinExistence type="predicted"/>
<evidence type="ECO:0000313" key="3">
    <source>
        <dbReference type="RefSeq" id="XP_019091221.1"/>
    </source>
</evidence>
<gene>
    <name evidence="3 4" type="primary">LOC104727405</name>
</gene>
<reference evidence="3 4" key="3">
    <citation type="submission" date="2025-05" db="UniProtKB">
        <authorList>
            <consortium name="RefSeq"/>
        </authorList>
    </citation>
    <scope>IDENTIFICATION</scope>
    <source>
        <tissue evidence="3 4">Leaf</tissue>
    </source>
</reference>
<feature type="region of interest" description="Disordered" evidence="1">
    <location>
        <begin position="159"/>
        <end position="242"/>
    </location>
</feature>
<name>A0ABM1QWT5_CAMSA</name>
<dbReference type="Proteomes" id="UP000694864">
    <property type="component" value="Chromosome 2"/>
</dbReference>
<protein>
    <submittedName>
        <fullName evidence="3 4">Uncharacterized protein LOC104727405</fullName>
    </submittedName>
</protein>
<reference evidence="2" key="1">
    <citation type="journal article" date="1997" name="Nucleic Acids Res.">
        <title>tRNAscan-SE: a program for improved detection of transfer RNA genes in genomic sequence.</title>
        <authorList>
            <person name="Lowe T.M."/>
            <person name="Eddy S.R."/>
        </authorList>
    </citation>
    <scope>NUCLEOTIDE SEQUENCE [LARGE SCALE GENOMIC DNA]</scope>
    <source>
        <strain evidence="2">r\DH55</strain>
    </source>
</reference>
<dbReference type="GeneID" id="104727405"/>
<accession>A0ABM1QWT5</accession>
<reference evidence="2" key="2">
    <citation type="journal article" date="2014" name="Nat. Commun.">
        <title>The emerging biofuel crop Camelina sativa retains a highly undifferentiated hexaploid genome structure.</title>
        <authorList>
            <person name="Kagale S."/>
            <person name="Koh C."/>
            <person name="Nixon J."/>
            <person name="Bollina V."/>
            <person name="Clarke W.E."/>
            <person name="Tuteja R."/>
            <person name="Spillane C."/>
            <person name="Robinson S.J."/>
            <person name="Links M.G."/>
            <person name="Clarke C."/>
            <person name="Higgins E.E."/>
            <person name="Huebert T."/>
            <person name="Sharpe A.G."/>
            <person name="Parkin I.A."/>
        </authorList>
    </citation>
    <scope>NUCLEOTIDE SEQUENCE [LARGE SCALE GENOMIC DNA]</scope>
    <source>
        <strain evidence="2">r\DH55</strain>
    </source>
</reference>
<feature type="compositionally biased region" description="Polar residues" evidence="1">
    <location>
        <begin position="160"/>
        <end position="180"/>
    </location>
</feature>
<evidence type="ECO:0000313" key="2">
    <source>
        <dbReference type="Proteomes" id="UP000694864"/>
    </source>
</evidence>
<dbReference type="RefSeq" id="XP_019091221.1">
    <property type="nucleotide sequence ID" value="XM_019235676.1"/>
</dbReference>
<evidence type="ECO:0000256" key="1">
    <source>
        <dbReference type="SAM" id="MobiDB-lite"/>
    </source>
</evidence>
<organism evidence="2 4">
    <name type="scientific">Camelina sativa</name>
    <name type="common">False flax</name>
    <name type="synonym">Myagrum sativum</name>
    <dbReference type="NCBI Taxonomy" id="90675"/>
    <lineage>
        <taxon>Eukaryota</taxon>
        <taxon>Viridiplantae</taxon>
        <taxon>Streptophyta</taxon>
        <taxon>Embryophyta</taxon>
        <taxon>Tracheophyta</taxon>
        <taxon>Spermatophyta</taxon>
        <taxon>Magnoliopsida</taxon>
        <taxon>eudicotyledons</taxon>
        <taxon>Gunneridae</taxon>
        <taxon>Pentapetalae</taxon>
        <taxon>rosids</taxon>
        <taxon>malvids</taxon>
        <taxon>Brassicales</taxon>
        <taxon>Brassicaceae</taxon>
        <taxon>Camelineae</taxon>
        <taxon>Camelina</taxon>
    </lineage>
</organism>
<sequence length="306" mass="34043">MNEKYEADAFIESCVRKIDRAMEATADKYADFQCVYDELKLCLRKCFTISEIQSHMETSFGLPGNDTEELIIRAIRPFHTAYLLFAEDASRQRQEVPEVEENTGGNEGGEIYVEEPEAVIAGGMDEHHVVTDAESASQSSGIREGQVEVNAGGMDEHQVVTDSSGIGESQEILNPNPVLSRNQRKTQRKNQRKQEKKRETANVGRTEPTNETTSVAKNEPTNETTNVGTNESTNEPTNVGGELTNVGILSSLKEVVESVEILKSEMKGIKKDLSVLNSLPMELKEILHKHNEVLKIIPDLRTKPEL</sequence>
<keyword evidence="2" id="KW-1185">Reference proteome</keyword>
<dbReference type="RefSeq" id="XP_019091223.1">
    <property type="nucleotide sequence ID" value="XM_019235678.1"/>
</dbReference>
<feature type="compositionally biased region" description="Polar residues" evidence="1">
    <location>
        <begin position="207"/>
        <end position="237"/>
    </location>
</feature>